<sequence>MKTIKSTFVLLLITSLSFISCNDEPLEGNFADELNIDNAGGGGAGAGSGTSTGDYFPRAVGNQWELSISTGGTQSLNMVSTSQHNSITYYDFSSSVGYGSIRKSAASYFNRIAVSIDNPAYIIESTPFEIKFLQDDAVVGTSWDNVVSSTYSYTPIGDSPAIPNTTVSMNYKYTLLGRDLTRNVNGQTYNNVIHISHVLETLGEGGSLGDTGDIEGDYYYSKDIGLIEYSIDGVTYKLNSYTLN</sequence>
<feature type="signal peptide" evidence="1">
    <location>
        <begin position="1"/>
        <end position="22"/>
    </location>
</feature>
<keyword evidence="1" id="KW-0732">Signal</keyword>
<comment type="caution">
    <text evidence="2">The sequence shown here is derived from an EMBL/GenBank/DDBJ whole genome shotgun (WGS) entry which is preliminary data.</text>
</comment>
<gene>
    <name evidence="2" type="ORF">ACFQ1O_00535</name>
</gene>
<name>A0ABW3HY54_9FLAO</name>
<dbReference type="Proteomes" id="UP001596997">
    <property type="component" value="Unassembled WGS sequence"/>
</dbReference>
<evidence type="ECO:0000256" key="1">
    <source>
        <dbReference type="SAM" id="SignalP"/>
    </source>
</evidence>
<keyword evidence="3" id="KW-1185">Reference proteome</keyword>
<proteinExistence type="predicted"/>
<protein>
    <recommendedName>
        <fullName evidence="4">Lipoprotein</fullName>
    </recommendedName>
</protein>
<feature type="chain" id="PRO_5046990697" description="Lipoprotein" evidence="1">
    <location>
        <begin position="23"/>
        <end position="244"/>
    </location>
</feature>
<evidence type="ECO:0008006" key="4">
    <source>
        <dbReference type="Google" id="ProtNLM"/>
    </source>
</evidence>
<dbReference type="PROSITE" id="PS51257">
    <property type="entry name" value="PROKAR_LIPOPROTEIN"/>
    <property type="match status" value="1"/>
</dbReference>
<reference evidence="3" key="1">
    <citation type="journal article" date="2019" name="Int. J. Syst. Evol. Microbiol.">
        <title>The Global Catalogue of Microorganisms (GCM) 10K type strain sequencing project: providing services to taxonomists for standard genome sequencing and annotation.</title>
        <authorList>
            <consortium name="The Broad Institute Genomics Platform"/>
            <consortium name="The Broad Institute Genome Sequencing Center for Infectious Disease"/>
            <person name="Wu L."/>
            <person name="Ma J."/>
        </authorList>
    </citation>
    <scope>NUCLEOTIDE SEQUENCE [LARGE SCALE GENOMIC DNA]</scope>
    <source>
        <strain evidence="3">CCUG 62114</strain>
    </source>
</reference>
<organism evidence="2 3">
    <name type="scientific">Pseudofulvibacter geojedonensis</name>
    <dbReference type="NCBI Taxonomy" id="1123758"/>
    <lineage>
        <taxon>Bacteria</taxon>
        <taxon>Pseudomonadati</taxon>
        <taxon>Bacteroidota</taxon>
        <taxon>Flavobacteriia</taxon>
        <taxon>Flavobacteriales</taxon>
        <taxon>Flavobacteriaceae</taxon>
        <taxon>Pseudofulvibacter</taxon>
    </lineage>
</organism>
<evidence type="ECO:0000313" key="2">
    <source>
        <dbReference type="EMBL" id="MFD0962485.1"/>
    </source>
</evidence>
<dbReference type="EMBL" id="JBHTJM010000001">
    <property type="protein sequence ID" value="MFD0962485.1"/>
    <property type="molecule type" value="Genomic_DNA"/>
</dbReference>
<dbReference type="RefSeq" id="WP_377712188.1">
    <property type="nucleotide sequence ID" value="NZ_JBHTJM010000001.1"/>
</dbReference>
<evidence type="ECO:0000313" key="3">
    <source>
        <dbReference type="Proteomes" id="UP001596997"/>
    </source>
</evidence>
<accession>A0ABW3HY54</accession>